<dbReference type="Pfam" id="PF10948">
    <property type="entry name" value="DUF2635"/>
    <property type="match status" value="1"/>
</dbReference>
<evidence type="ECO:0000313" key="3">
    <source>
        <dbReference type="Proteomes" id="UP000287300"/>
    </source>
</evidence>
<sequence>MFVKPAQGRSVRWPGTKRLLNAAGENVPDTSFWLRALARGDVQKATPTTSQSVPAAAPAQAQTDKGA</sequence>
<feature type="region of interest" description="Disordered" evidence="1">
    <location>
        <begin position="43"/>
        <end position="67"/>
    </location>
</feature>
<gene>
    <name evidence="2" type="ORF">NBRC3188_1735</name>
</gene>
<protein>
    <recommendedName>
        <fullName evidence="4">DUF2635 domain-containing protein</fullName>
    </recommendedName>
</protein>
<organism evidence="2 3">
    <name type="scientific">Acetobacter pasteurianus NBRC 3188</name>
    <dbReference type="NCBI Taxonomy" id="1226663"/>
    <lineage>
        <taxon>Bacteria</taxon>
        <taxon>Pseudomonadati</taxon>
        <taxon>Pseudomonadota</taxon>
        <taxon>Alphaproteobacteria</taxon>
        <taxon>Acetobacterales</taxon>
        <taxon>Acetobacteraceae</taxon>
        <taxon>Acetobacter</taxon>
    </lineage>
</organism>
<accession>A0A401WUL3</accession>
<evidence type="ECO:0000256" key="1">
    <source>
        <dbReference type="SAM" id="MobiDB-lite"/>
    </source>
</evidence>
<evidence type="ECO:0008006" key="4">
    <source>
        <dbReference type="Google" id="ProtNLM"/>
    </source>
</evidence>
<dbReference type="RefSeq" id="WP_003630344.1">
    <property type="nucleotide sequence ID" value="NZ_BDES01000049.1"/>
</dbReference>
<dbReference type="AlphaFoldDB" id="A0A401WUL3"/>
<evidence type="ECO:0000313" key="2">
    <source>
        <dbReference type="EMBL" id="GCD53038.1"/>
    </source>
</evidence>
<name>A0A401WUL3_ACEPA</name>
<dbReference type="EMBL" id="BDES01000049">
    <property type="protein sequence ID" value="GCD53038.1"/>
    <property type="molecule type" value="Genomic_DNA"/>
</dbReference>
<reference evidence="2 3" key="1">
    <citation type="submission" date="2016-06" db="EMBL/GenBank/DDBJ databases">
        <title>Acetobacter pasteurianus NBRC 3188 whole genome sequencing project.</title>
        <authorList>
            <person name="Matsutani M."/>
            <person name="Shiwa Y."/>
            <person name="Okamoto-Kainuma A."/>
            <person name="Ishikawa M."/>
            <person name="Koizumi Y."/>
            <person name="Yoshikawa H."/>
            <person name="Yakushi T."/>
            <person name="Matsushita K."/>
        </authorList>
    </citation>
    <scope>NUCLEOTIDE SEQUENCE [LARGE SCALE GENOMIC DNA]</scope>
    <source>
        <strain evidence="2 3">NBRC 3188</strain>
    </source>
</reference>
<dbReference type="InterPro" id="IPR024400">
    <property type="entry name" value="DUF2635"/>
</dbReference>
<comment type="caution">
    <text evidence="2">The sequence shown here is derived from an EMBL/GenBank/DDBJ whole genome shotgun (WGS) entry which is preliminary data.</text>
</comment>
<dbReference type="Proteomes" id="UP000287300">
    <property type="component" value="Unassembled WGS sequence"/>
</dbReference>
<feature type="compositionally biased region" description="Low complexity" evidence="1">
    <location>
        <begin position="45"/>
        <end position="67"/>
    </location>
</feature>
<proteinExistence type="predicted"/>